<dbReference type="RefSeq" id="WP_157526553.1">
    <property type="nucleotide sequence ID" value="NZ_CP066775.1"/>
</dbReference>
<evidence type="ECO:0000313" key="1">
    <source>
        <dbReference type="EMBL" id="QQL50669.1"/>
    </source>
</evidence>
<sequence length="61" mass="6452">MKKIIITTAVVVTASVGFYINEGGSKSNLKSAIKKGVNYETMLDLGAVSGHRLDIAQADIN</sequence>
<dbReference type="Proteomes" id="UP000429232">
    <property type="component" value="Chromosome"/>
</dbReference>
<dbReference type="KEGG" id="mgik:GO620_004205"/>
<dbReference type="AlphaFoldDB" id="A0A6I4I217"/>
<accession>A0A6I4I217</accession>
<name>A0A6I4I217_9SPHI</name>
<protein>
    <submittedName>
        <fullName evidence="1">Uncharacterized protein</fullName>
    </submittedName>
</protein>
<gene>
    <name evidence="1" type="ORF">GO620_004205</name>
</gene>
<keyword evidence="2" id="KW-1185">Reference proteome</keyword>
<reference evidence="1 2" key="1">
    <citation type="submission" date="2020-12" db="EMBL/GenBank/DDBJ databases">
        <title>HMF7856_wgs.fasta genome submission.</title>
        <authorList>
            <person name="Kang H."/>
            <person name="Kim H."/>
            <person name="Joh K."/>
        </authorList>
    </citation>
    <scope>NUCLEOTIDE SEQUENCE [LARGE SCALE GENOMIC DNA]</scope>
    <source>
        <strain evidence="1 2">HMF7856</strain>
    </source>
</reference>
<proteinExistence type="predicted"/>
<organism evidence="1 2">
    <name type="scientific">Mucilaginibacter ginkgonis</name>
    <dbReference type="NCBI Taxonomy" id="2682091"/>
    <lineage>
        <taxon>Bacteria</taxon>
        <taxon>Pseudomonadati</taxon>
        <taxon>Bacteroidota</taxon>
        <taxon>Sphingobacteriia</taxon>
        <taxon>Sphingobacteriales</taxon>
        <taxon>Sphingobacteriaceae</taxon>
        <taxon>Mucilaginibacter</taxon>
    </lineage>
</organism>
<evidence type="ECO:0000313" key="2">
    <source>
        <dbReference type="Proteomes" id="UP000429232"/>
    </source>
</evidence>
<dbReference type="EMBL" id="CP066775">
    <property type="protein sequence ID" value="QQL50669.1"/>
    <property type="molecule type" value="Genomic_DNA"/>
</dbReference>